<dbReference type="PANTHER" id="PTHR45782">
    <property type="entry name" value="MITOCHONDRIAL RIBOSOME-ASSOCIATED GTPASE 1"/>
    <property type="match status" value="1"/>
</dbReference>
<dbReference type="Pfam" id="PF01926">
    <property type="entry name" value="MMR_HSR1"/>
    <property type="match status" value="1"/>
</dbReference>
<dbReference type="WBParaSite" id="TREG1_44620.4">
    <property type="protein sequence ID" value="TREG1_44620.4"/>
    <property type="gene ID" value="TREG1_44620"/>
</dbReference>
<dbReference type="InterPro" id="IPR023179">
    <property type="entry name" value="GTP-bd_ortho_bundle_sf"/>
</dbReference>
<sequence length="376" mass="42925">MSAFFNSYRTFAWSVGRRWLSSECFEKSSLETERIRTVSPQSVHWFPGHMHKVHDARIPFSGRPEFFQKFEMTRPTILLLNKVDLAEKVTDRETYKARILEASKIVNRSPIEVYYTQLNAPEKQKRTLKRIMSSLPHLAASAGSIINSTITLMVVGIPNSGKSTLINALRGIGRGGPGGATRVGRNAGQTRSVGQPIILCRGQLNNMVDEMDYHTNSSDDYRIQVFDTPGILEPRAQTLAERLSLCVCGAVDLNSVQQEIVVDYLLFWWNYRQRTEYISRLDLSGPITDVNELLLHVCLKNNFFLITKNPRWQAHEIENINELSSNNTSREIKIPDVRHAASYILQLFNKGYFGRTTFLPEDELAASKFFHLARKR</sequence>
<proteinExistence type="predicted"/>
<keyword evidence="2" id="KW-0342">GTP-binding</keyword>
<dbReference type="InterPro" id="IPR027417">
    <property type="entry name" value="P-loop_NTPase"/>
</dbReference>
<evidence type="ECO:0000313" key="4">
    <source>
        <dbReference type="Proteomes" id="UP000050795"/>
    </source>
</evidence>
<evidence type="ECO:0000256" key="2">
    <source>
        <dbReference type="ARBA" id="ARBA00023134"/>
    </source>
</evidence>
<keyword evidence="1" id="KW-0547">Nucleotide-binding</keyword>
<protein>
    <recommendedName>
        <fullName evidence="3">G domain-containing protein</fullName>
    </recommendedName>
</protein>
<evidence type="ECO:0000259" key="3">
    <source>
        <dbReference type="Pfam" id="PF01926"/>
    </source>
</evidence>
<dbReference type="GO" id="GO:0003924">
    <property type="term" value="F:GTPase activity"/>
    <property type="evidence" value="ECO:0007669"/>
    <property type="project" value="TreeGrafter"/>
</dbReference>
<dbReference type="GO" id="GO:0005739">
    <property type="term" value="C:mitochondrion"/>
    <property type="evidence" value="ECO:0007669"/>
    <property type="project" value="TreeGrafter"/>
</dbReference>
<dbReference type="GO" id="GO:0032543">
    <property type="term" value="P:mitochondrial translation"/>
    <property type="evidence" value="ECO:0007669"/>
    <property type="project" value="TreeGrafter"/>
</dbReference>
<accession>A0AA85JYP3</accession>
<keyword evidence="4" id="KW-1185">Reference proteome</keyword>
<evidence type="ECO:0000313" key="6">
    <source>
        <dbReference type="WBParaSite" id="TREG1_44620.2"/>
    </source>
</evidence>
<dbReference type="Gene3D" id="3.40.50.300">
    <property type="entry name" value="P-loop containing nucleotide triphosphate hydrolases"/>
    <property type="match status" value="1"/>
</dbReference>
<evidence type="ECO:0000313" key="5">
    <source>
        <dbReference type="WBParaSite" id="TREG1_44620.1"/>
    </source>
</evidence>
<dbReference type="InterPro" id="IPR006073">
    <property type="entry name" value="GTP-bd"/>
</dbReference>
<dbReference type="Gene3D" id="1.10.1580.10">
    <property type="match status" value="1"/>
</dbReference>
<reference evidence="4" key="1">
    <citation type="submission" date="2022-06" db="EMBL/GenBank/DDBJ databases">
        <authorList>
            <person name="Berger JAMES D."/>
            <person name="Berger JAMES D."/>
        </authorList>
    </citation>
    <scope>NUCLEOTIDE SEQUENCE [LARGE SCALE GENOMIC DNA]</scope>
</reference>
<dbReference type="GO" id="GO:0005525">
    <property type="term" value="F:GTP binding"/>
    <property type="evidence" value="ECO:0007669"/>
    <property type="project" value="UniProtKB-KW"/>
</dbReference>
<dbReference type="SUPFAM" id="SSF52540">
    <property type="entry name" value="P-loop containing nucleoside triphosphate hydrolases"/>
    <property type="match status" value="2"/>
</dbReference>
<organism evidence="4 6">
    <name type="scientific">Trichobilharzia regenti</name>
    <name type="common">Nasal bird schistosome</name>
    <dbReference type="NCBI Taxonomy" id="157069"/>
    <lineage>
        <taxon>Eukaryota</taxon>
        <taxon>Metazoa</taxon>
        <taxon>Spiralia</taxon>
        <taxon>Lophotrochozoa</taxon>
        <taxon>Platyhelminthes</taxon>
        <taxon>Trematoda</taxon>
        <taxon>Digenea</taxon>
        <taxon>Strigeidida</taxon>
        <taxon>Schistosomatoidea</taxon>
        <taxon>Schistosomatidae</taxon>
        <taxon>Trichobilharzia</taxon>
    </lineage>
</organism>
<dbReference type="WBParaSite" id="TREG1_44620.2">
    <property type="protein sequence ID" value="TREG1_44620.2"/>
    <property type="gene ID" value="TREG1_44620"/>
</dbReference>
<dbReference type="WBParaSite" id="TREG1_44620.3">
    <property type="protein sequence ID" value="TREG1_44620.3"/>
    <property type="gene ID" value="TREG1_44620"/>
</dbReference>
<dbReference type="WBParaSite" id="TREG1_44620.1">
    <property type="protein sequence ID" value="TREG1_44620.1"/>
    <property type="gene ID" value="TREG1_44620"/>
</dbReference>
<reference evidence="5 6" key="2">
    <citation type="submission" date="2023-11" db="UniProtKB">
        <authorList>
            <consortium name="WormBaseParasite"/>
        </authorList>
    </citation>
    <scope>IDENTIFICATION</scope>
</reference>
<dbReference type="PRINTS" id="PR00326">
    <property type="entry name" value="GTP1OBG"/>
</dbReference>
<dbReference type="PANTHER" id="PTHR45782:SF4">
    <property type="entry name" value="MITOCHONDRIAL RIBOSOME-ASSOCIATED GTPASE 1"/>
    <property type="match status" value="1"/>
</dbReference>
<dbReference type="Proteomes" id="UP000050795">
    <property type="component" value="Unassembled WGS sequence"/>
</dbReference>
<evidence type="ECO:0000256" key="1">
    <source>
        <dbReference type="ARBA" id="ARBA00022741"/>
    </source>
</evidence>
<name>A0AA85JYP3_TRIRE</name>
<dbReference type="AlphaFoldDB" id="A0AA85JYP3"/>
<feature type="domain" description="G" evidence="3">
    <location>
        <begin position="152"/>
        <end position="235"/>
    </location>
</feature>